<dbReference type="Proteomes" id="UP001431784">
    <property type="component" value="Unassembled WGS sequence"/>
</dbReference>
<evidence type="ECO:0000313" key="2">
    <source>
        <dbReference type="Proteomes" id="UP001431784"/>
    </source>
</evidence>
<protein>
    <submittedName>
        <fullName evidence="1">Uncharacterized protein</fullName>
    </submittedName>
</protein>
<proteinExistence type="predicted"/>
<reference evidence="1" key="1">
    <citation type="submission" date="2023-02" db="EMBL/GenBank/DDBJ databases">
        <title>Description of Roseinatronobacter alkalisoli sp. nov., an alkaliphilic bacerium isolated from soda soil.</title>
        <authorList>
            <person name="Wei W."/>
        </authorList>
    </citation>
    <scope>NUCLEOTIDE SEQUENCE</scope>
    <source>
        <strain evidence="1">HJB301</strain>
    </source>
</reference>
<dbReference type="RefSeq" id="WP_274350726.1">
    <property type="nucleotide sequence ID" value="NZ_JAQZSM010000002.1"/>
</dbReference>
<accession>A0ABT5T5A0</accession>
<organism evidence="1 2">
    <name type="scientific">Roseinatronobacter alkalisoli</name>
    <dbReference type="NCBI Taxonomy" id="3028235"/>
    <lineage>
        <taxon>Bacteria</taxon>
        <taxon>Pseudomonadati</taxon>
        <taxon>Pseudomonadota</taxon>
        <taxon>Alphaproteobacteria</taxon>
        <taxon>Rhodobacterales</taxon>
        <taxon>Paracoccaceae</taxon>
        <taxon>Roseinatronobacter</taxon>
    </lineage>
</organism>
<gene>
    <name evidence="1" type="ORF">PUT78_03530</name>
</gene>
<name>A0ABT5T5A0_9RHOB</name>
<dbReference type="EMBL" id="JAQZSM010000002">
    <property type="protein sequence ID" value="MDD7970161.1"/>
    <property type="molecule type" value="Genomic_DNA"/>
</dbReference>
<comment type="caution">
    <text evidence="1">The sequence shown here is derived from an EMBL/GenBank/DDBJ whole genome shotgun (WGS) entry which is preliminary data.</text>
</comment>
<evidence type="ECO:0000313" key="1">
    <source>
        <dbReference type="EMBL" id="MDD7970161.1"/>
    </source>
</evidence>
<keyword evidence="2" id="KW-1185">Reference proteome</keyword>
<sequence length="109" mass="12458">MTQNDRVKRLQAMAQLIRDRDLAHLQKLANARNETRARAEKLSRPVPLTDDPALFAARQLHAKWALDQRLRLNRTLARQTAHMLEQRAKAARSLGRAEALSQLCARKAD</sequence>